<dbReference type="GeneID" id="54974264"/>
<dbReference type="Proteomes" id="UP000030712">
    <property type="component" value="Segment"/>
</dbReference>
<name>A0A0A1I646_9CAUD</name>
<dbReference type="KEGG" id="vg:54974264"/>
<evidence type="ECO:0000313" key="2">
    <source>
        <dbReference type="Proteomes" id="UP000030712"/>
    </source>
</evidence>
<dbReference type="InterPro" id="IPR057004">
    <property type="entry name" value="Gp90-like"/>
</dbReference>
<dbReference type="EMBL" id="HG793132">
    <property type="protein sequence ID" value="CDK30077.1"/>
    <property type="molecule type" value="Genomic_DNA"/>
</dbReference>
<evidence type="ECO:0000313" key="1">
    <source>
        <dbReference type="EMBL" id="CDK30077.1"/>
    </source>
</evidence>
<organism evidence="1 2">
    <name type="scientific">Burkholderia phage Bp-AMP1</name>
    <dbReference type="NCBI Taxonomy" id="1432428"/>
    <lineage>
        <taxon>Viruses</taxon>
        <taxon>Duplodnaviria</taxon>
        <taxon>Heunggongvirae</taxon>
        <taxon>Uroviricota</taxon>
        <taxon>Caudoviricetes</taxon>
        <taxon>Autographivirales</taxon>
        <taxon>Autonotataviridae</taxon>
        <taxon>Ampunavirus</taxon>
        <taxon>Ampunavirus BpAMP1</taxon>
    </lineage>
</organism>
<reference evidence="1 2" key="1">
    <citation type="submission" date="2013-10" db="EMBL/GenBank/DDBJ databases">
        <title>Novel phages display a temperature dependent lifestyle choice that underpins the population dynamics of a tropical bacterial pathogen.</title>
        <authorList>
            <person name="Shan J."/>
            <person name="Korbrisate S."/>
            <person name="Adler-Lazer N."/>
            <person name="Clokie M."/>
            <person name="Galyov E."/>
        </authorList>
    </citation>
    <scope>NUCLEOTIDE SEQUENCE [LARGE SCALE GENOMIC DNA]</scope>
</reference>
<protein>
    <submittedName>
        <fullName evidence="1">Unnamed protein product</fullName>
    </submittedName>
</protein>
<sequence>MQTKVCRGTATNVIRDASGIRVKYHNTIVATKALDGTVTLNSGGWRTNTTKTRINQFANEFCNGTFAVYQRKFDWYVRMPDGTECEFYDGIAFPAARIPAGWDKVEA</sequence>
<accession>A0A0A1I646</accession>
<dbReference type="RefSeq" id="YP_009784267.1">
    <property type="nucleotide sequence ID" value="NC_047743.1"/>
</dbReference>
<proteinExistence type="predicted"/>
<dbReference type="Pfam" id="PF23790">
    <property type="entry name" value="Kyano_Gp96"/>
    <property type="match status" value="1"/>
</dbReference>
<keyword evidence="2" id="KW-1185">Reference proteome</keyword>